<feature type="domain" description="SpoOB alpha-helical" evidence="6">
    <location>
        <begin position="258"/>
        <end position="314"/>
    </location>
</feature>
<evidence type="ECO:0000256" key="3">
    <source>
        <dbReference type="ARBA" id="ARBA00022777"/>
    </source>
</evidence>
<dbReference type="PANTHER" id="PTHR40448:SF1">
    <property type="entry name" value="TWO-COMPONENT SENSOR HISTIDINE KINASE"/>
    <property type="match status" value="1"/>
</dbReference>
<dbReference type="STRING" id="360807.ERS852392_00768"/>
<dbReference type="OrthoDB" id="9778566at2"/>
<evidence type="ECO:0000259" key="6">
    <source>
        <dbReference type="Pfam" id="PF14689"/>
    </source>
</evidence>
<dbReference type="EMBL" id="CVRS01000062">
    <property type="protein sequence ID" value="CRL35763.1"/>
    <property type="molecule type" value="Genomic_DNA"/>
</dbReference>
<dbReference type="GO" id="GO:0000155">
    <property type="term" value="F:phosphorelay sensor kinase activity"/>
    <property type="evidence" value="ECO:0007669"/>
    <property type="project" value="InterPro"/>
</dbReference>
<dbReference type="Proteomes" id="UP000286271">
    <property type="component" value="Unassembled WGS sequence"/>
</dbReference>
<dbReference type="Pfam" id="PF14501">
    <property type="entry name" value="HATPase_c_5"/>
    <property type="match status" value="1"/>
</dbReference>
<feature type="transmembrane region" description="Helical" evidence="4">
    <location>
        <begin position="129"/>
        <end position="161"/>
    </location>
</feature>
<proteinExistence type="predicted"/>
<dbReference type="SUPFAM" id="SSF55874">
    <property type="entry name" value="ATPase domain of HSP90 chaperone/DNA topoisomerase II/histidine kinase"/>
    <property type="match status" value="1"/>
</dbReference>
<evidence type="ECO:0000313" key="7">
    <source>
        <dbReference type="EMBL" id="CRL35763.1"/>
    </source>
</evidence>
<feature type="transmembrane region" description="Helical" evidence="4">
    <location>
        <begin position="15"/>
        <end position="32"/>
    </location>
</feature>
<dbReference type="CDD" id="cd16935">
    <property type="entry name" value="HATPase_AgrC-ComD-like"/>
    <property type="match status" value="1"/>
</dbReference>
<accession>A0A0M6WGX4</accession>
<dbReference type="GO" id="GO:0042802">
    <property type="term" value="F:identical protein binding"/>
    <property type="evidence" value="ECO:0007669"/>
    <property type="project" value="TreeGrafter"/>
</dbReference>
<keyword evidence="4" id="KW-1133">Transmembrane helix</keyword>
<dbReference type="InterPro" id="IPR039506">
    <property type="entry name" value="SPOB_a"/>
</dbReference>
<sequence>MSQVTYEIIRKLFEIYPIILQIVLFLVLWNVFFRWEKGIWIVAGILAVMNICMGLWLEKPGVIRYTMSAVIVLGYCFCKYQKHLEKAVFILLLFYNFHALSYLIADSIYQCTVESIFRGLDVLSEEYIFRVYLGMAIGMGILLLSYTLVLLIMTGVVIKIVKKPFMLRWQETIFLSVLNIVGSMIVGISVDLSVVQIEGGVFLLYDDKQEMLWKLPIIAVLIYVGEISAIYIYQNYRELQKERQKHFVEEQQVKAMKQRLEEAENFYGSIRRVRHEMKNHMTNIKGLVASEKYDEVESYIEKLDETIQTMDYKFNTGNAVTDVIINDKYQKAENAGISFQVKFNLGETDTISAFDIGIILNNLLDNAIEACEKLEQEQRYINLTLKKKNHFLLIEVENSFDGKVIWEDGGIVPMTTKQSDLPDILMEHGIGLKNVKDVADHYLGDMDIKIKNDVFKVTVMLQQKEIK</sequence>
<keyword evidence="3" id="KW-0418">Kinase</keyword>
<dbReference type="PANTHER" id="PTHR40448">
    <property type="entry name" value="TWO-COMPONENT SENSOR HISTIDINE KINASE"/>
    <property type="match status" value="1"/>
</dbReference>
<feature type="transmembrane region" description="Helical" evidence="4">
    <location>
        <begin position="215"/>
        <end position="233"/>
    </location>
</feature>
<protein>
    <submittedName>
        <fullName evidence="8">GHKL domain-containing protein</fullName>
    </submittedName>
</protein>
<dbReference type="Pfam" id="PF14689">
    <property type="entry name" value="SPOB_a"/>
    <property type="match status" value="1"/>
</dbReference>
<feature type="domain" description="Sensor histidine kinase NatK-like C-terminal" evidence="5">
    <location>
        <begin position="353"/>
        <end position="462"/>
    </location>
</feature>
<reference evidence="7" key="2">
    <citation type="submission" date="2015-05" db="EMBL/GenBank/DDBJ databases">
        <authorList>
            <person name="Wang D.B."/>
            <person name="Wang M."/>
        </authorList>
    </citation>
    <scope>NUCLEOTIDE SEQUENCE [LARGE SCALE GENOMIC DNA]</scope>
    <source>
        <strain evidence="7">L1-83</strain>
    </source>
</reference>
<dbReference type="Gene3D" id="3.30.565.10">
    <property type="entry name" value="Histidine kinase-like ATPase, C-terminal domain"/>
    <property type="match status" value="1"/>
</dbReference>
<keyword evidence="9" id="KW-1185">Reference proteome</keyword>
<dbReference type="EMBL" id="QSKW01000021">
    <property type="protein sequence ID" value="RHE95915.1"/>
    <property type="molecule type" value="Genomic_DNA"/>
</dbReference>
<evidence type="ECO:0000259" key="5">
    <source>
        <dbReference type="Pfam" id="PF14501"/>
    </source>
</evidence>
<dbReference type="SUPFAM" id="SSF55890">
    <property type="entry name" value="Sporulation response regulatory protein Spo0B"/>
    <property type="match status" value="1"/>
</dbReference>
<feature type="transmembrane region" description="Helical" evidence="4">
    <location>
        <begin position="87"/>
        <end position="109"/>
    </location>
</feature>
<dbReference type="GeneID" id="75164412"/>
<dbReference type="Gene3D" id="1.10.287.130">
    <property type="match status" value="1"/>
</dbReference>
<evidence type="ECO:0000313" key="9">
    <source>
        <dbReference type="Proteomes" id="UP000049828"/>
    </source>
</evidence>
<feature type="transmembrane region" description="Helical" evidence="4">
    <location>
        <begin position="39"/>
        <end position="56"/>
    </location>
</feature>
<dbReference type="InterPro" id="IPR036890">
    <property type="entry name" value="HATPase_C_sf"/>
</dbReference>
<dbReference type="InterPro" id="IPR016120">
    <property type="entry name" value="Sig_transdc_His_kin_SpoOB"/>
</dbReference>
<gene>
    <name evidence="8" type="ORF">DW707_12705</name>
    <name evidence="7" type="ORF">RIL183_17561</name>
</gene>
<evidence type="ECO:0000256" key="4">
    <source>
        <dbReference type="SAM" id="Phobius"/>
    </source>
</evidence>
<evidence type="ECO:0000256" key="1">
    <source>
        <dbReference type="ARBA" id="ARBA00022553"/>
    </source>
</evidence>
<evidence type="ECO:0000313" key="8">
    <source>
        <dbReference type="EMBL" id="RHE95915.1"/>
    </source>
</evidence>
<keyword evidence="2" id="KW-0808">Transferase</keyword>
<feature type="transmembrane region" description="Helical" evidence="4">
    <location>
        <begin position="62"/>
        <end position="80"/>
    </location>
</feature>
<feature type="transmembrane region" description="Helical" evidence="4">
    <location>
        <begin position="173"/>
        <end position="195"/>
    </location>
</feature>
<dbReference type="Proteomes" id="UP000049828">
    <property type="component" value="Unassembled WGS sequence"/>
</dbReference>
<evidence type="ECO:0000256" key="2">
    <source>
        <dbReference type="ARBA" id="ARBA00022679"/>
    </source>
</evidence>
<evidence type="ECO:0000313" key="10">
    <source>
        <dbReference type="Proteomes" id="UP000286271"/>
    </source>
</evidence>
<dbReference type="RefSeq" id="WP_007889076.1">
    <property type="nucleotide sequence ID" value="NZ_CVRS01000062.1"/>
</dbReference>
<reference evidence="8 10" key="3">
    <citation type="submission" date="2018-08" db="EMBL/GenBank/DDBJ databases">
        <title>A genome reference for cultivated species of the human gut microbiota.</title>
        <authorList>
            <person name="Zou Y."/>
            <person name="Xue W."/>
            <person name="Luo G."/>
        </authorList>
    </citation>
    <scope>NUCLEOTIDE SEQUENCE [LARGE SCALE GENOMIC DNA]</scope>
    <source>
        <strain evidence="8 10">AM27-11</strain>
    </source>
</reference>
<keyword evidence="1" id="KW-0597">Phosphoprotein</keyword>
<keyword evidence="4" id="KW-0472">Membrane</keyword>
<keyword evidence="4" id="KW-0812">Transmembrane</keyword>
<dbReference type="InterPro" id="IPR032834">
    <property type="entry name" value="NatK-like_C"/>
</dbReference>
<dbReference type="AlphaFoldDB" id="A0A0M6WGX4"/>
<reference evidence="9" key="1">
    <citation type="submission" date="2015-05" db="EMBL/GenBank/DDBJ databases">
        <authorList>
            <consortium name="Pathogen Informatics"/>
        </authorList>
    </citation>
    <scope>NUCLEOTIDE SEQUENCE [LARGE SCALE GENOMIC DNA]</scope>
    <source>
        <strain evidence="9">L1-83</strain>
    </source>
</reference>
<organism evidence="7 9">
    <name type="scientific">Roseburia inulinivorans</name>
    <dbReference type="NCBI Taxonomy" id="360807"/>
    <lineage>
        <taxon>Bacteria</taxon>
        <taxon>Bacillati</taxon>
        <taxon>Bacillota</taxon>
        <taxon>Clostridia</taxon>
        <taxon>Lachnospirales</taxon>
        <taxon>Lachnospiraceae</taxon>
        <taxon>Roseburia</taxon>
    </lineage>
</organism>
<name>A0A0M6WGX4_9FIRM</name>